<dbReference type="GO" id="GO:0009253">
    <property type="term" value="P:peptidoglycan catabolic process"/>
    <property type="evidence" value="ECO:0007669"/>
    <property type="project" value="InterPro"/>
</dbReference>
<reference evidence="4 5" key="1">
    <citation type="submission" date="2019-03" db="EMBL/GenBank/DDBJ databases">
        <title>Genomic Encyclopedia of Type Strains, Phase IV (KMG-IV): sequencing the most valuable type-strain genomes for metagenomic binning, comparative biology and taxonomic classification.</title>
        <authorList>
            <person name="Goeker M."/>
        </authorList>
    </citation>
    <scope>NUCLEOTIDE SEQUENCE [LARGE SCALE GENOMIC DNA]</scope>
    <source>
        <strain evidence="4 5">DSM 15969</strain>
    </source>
</reference>
<protein>
    <submittedName>
        <fullName evidence="4">N-acetylmuramoyl-L-alanine amidase</fullName>
    </submittedName>
</protein>
<keyword evidence="5" id="KW-1185">Reference proteome</keyword>
<evidence type="ECO:0000259" key="3">
    <source>
        <dbReference type="SMART" id="SM00646"/>
    </source>
</evidence>
<dbReference type="GO" id="GO:0030288">
    <property type="term" value="C:outer membrane-bounded periplasmic space"/>
    <property type="evidence" value="ECO:0007669"/>
    <property type="project" value="TreeGrafter"/>
</dbReference>
<name>A0A4R1Q1F2_9FIRM</name>
<dbReference type="PANTHER" id="PTHR30404:SF0">
    <property type="entry name" value="N-ACETYLMURAMOYL-L-ALANINE AMIDASE AMIC"/>
    <property type="match status" value="1"/>
</dbReference>
<dbReference type="SMART" id="SM00646">
    <property type="entry name" value="Ami_3"/>
    <property type="match status" value="1"/>
</dbReference>
<dbReference type="Gene3D" id="3.40.630.40">
    <property type="entry name" value="Zn-dependent exopeptidases"/>
    <property type="match status" value="1"/>
</dbReference>
<dbReference type="InterPro" id="IPR050695">
    <property type="entry name" value="N-acetylmuramoyl_amidase_3"/>
</dbReference>
<dbReference type="InterPro" id="IPR002508">
    <property type="entry name" value="MurNAc-LAA_cat"/>
</dbReference>
<dbReference type="OrthoDB" id="9806267at2"/>
<accession>A0A4R1Q1F2</accession>
<dbReference type="Pfam" id="PF01520">
    <property type="entry name" value="Amidase_3"/>
    <property type="match status" value="1"/>
</dbReference>
<keyword evidence="2" id="KW-0472">Membrane</keyword>
<gene>
    <name evidence="4" type="ORF">EV210_102440</name>
</gene>
<evidence type="ECO:0000313" key="5">
    <source>
        <dbReference type="Proteomes" id="UP000295063"/>
    </source>
</evidence>
<dbReference type="PANTHER" id="PTHR30404">
    <property type="entry name" value="N-ACETYLMURAMOYL-L-ALANINE AMIDASE"/>
    <property type="match status" value="1"/>
</dbReference>
<dbReference type="SUPFAM" id="SSF53187">
    <property type="entry name" value="Zn-dependent exopeptidases"/>
    <property type="match status" value="1"/>
</dbReference>
<sequence>MRIIAVRQRSLRLIAMCSIAVFVLNLLTLRYLVSDSIETVNLAVLAGKTISIDPGHGGIDDGASGNGVVEKTVNLAIALKLKDILQAHDAAAVLTRDADIDYYTRGKGGKRNDLQRRVELINASGAEVFVSIHVNSIKGLVRPGAQVFYGPKFAQSKALAEVMQQAMKHFPPGNKRQVKQDKDILVLNAPTLPGILIEAGFLSDAKEAALLLDDAYQQKLAEYIAKGLAYHFSQNVGR</sequence>
<evidence type="ECO:0000256" key="2">
    <source>
        <dbReference type="SAM" id="Phobius"/>
    </source>
</evidence>
<comment type="caution">
    <text evidence="4">The sequence shown here is derived from an EMBL/GenBank/DDBJ whole genome shotgun (WGS) entry which is preliminary data.</text>
</comment>
<feature type="transmembrane region" description="Helical" evidence="2">
    <location>
        <begin position="12"/>
        <end position="33"/>
    </location>
</feature>
<dbReference type="RefSeq" id="WP_132076173.1">
    <property type="nucleotide sequence ID" value="NZ_SLUI01000002.1"/>
</dbReference>
<proteinExistence type="predicted"/>
<dbReference type="EMBL" id="SLUI01000002">
    <property type="protein sequence ID" value="TCL39521.1"/>
    <property type="molecule type" value="Genomic_DNA"/>
</dbReference>
<dbReference type="Proteomes" id="UP000295063">
    <property type="component" value="Unassembled WGS sequence"/>
</dbReference>
<evidence type="ECO:0000313" key="4">
    <source>
        <dbReference type="EMBL" id="TCL39521.1"/>
    </source>
</evidence>
<keyword evidence="1" id="KW-0378">Hydrolase</keyword>
<feature type="domain" description="MurNAc-LAA" evidence="3">
    <location>
        <begin position="118"/>
        <end position="229"/>
    </location>
</feature>
<dbReference type="GO" id="GO:0008745">
    <property type="term" value="F:N-acetylmuramoyl-L-alanine amidase activity"/>
    <property type="evidence" value="ECO:0007669"/>
    <property type="project" value="InterPro"/>
</dbReference>
<organism evidence="4 5">
    <name type="scientific">Anaerospora hongkongensis</name>
    <dbReference type="NCBI Taxonomy" id="244830"/>
    <lineage>
        <taxon>Bacteria</taxon>
        <taxon>Bacillati</taxon>
        <taxon>Bacillota</taxon>
        <taxon>Negativicutes</taxon>
        <taxon>Selenomonadales</taxon>
        <taxon>Sporomusaceae</taxon>
        <taxon>Anaerospora</taxon>
    </lineage>
</organism>
<keyword evidence="2" id="KW-1133">Transmembrane helix</keyword>
<evidence type="ECO:0000256" key="1">
    <source>
        <dbReference type="ARBA" id="ARBA00022801"/>
    </source>
</evidence>
<keyword evidence="2" id="KW-0812">Transmembrane</keyword>
<dbReference type="AlphaFoldDB" id="A0A4R1Q1F2"/>
<dbReference type="CDD" id="cd02696">
    <property type="entry name" value="MurNAc-LAA"/>
    <property type="match status" value="1"/>
</dbReference>